<proteinExistence type="predicted"/>
<accession>A0A1I0BNY2</accession>
<keyword evidence="3" id="KW-1185">Reference proteome</keyword>
<dbReference type="EMBL" id="FOHS01000001">
    <property type="protein sequence ID" value="SET08581.1"/>
    <property type="molecule type" value="Genomic_DNA"/>
</dbReference>
<sequence>MPAPTSDSASNPPLYSQRSVRFFSLLFSAVAGGVLTAGNLQAVGRPEQGRKVIWASVVYTAAMAVLVSFLPASSPYGAYAAGIGLAGGYGLNTYADSFIPNKQDYPARSIWRPLLLCLLVFGSLLALLIYAL</sequence>
<evidence type="ECO:0000256" key="1">
    <source>
        <dbReference type="SAM" id="Phobius"/>
    </source>
</evidence>
<evidence type="ECO:0000313" key="3">
    <source>
        <dbReference type="Proteomes" id="UP000198697"/>
    </source>
</evidence>
<keyword evidence="1" id="KW-0472">Membrane</keyword>
<reference evidence="3" key="1">
    <citation type="submission" date="2016-10" db="EMBL/GenBank/DDBJ databases">
        <authorList>
            <person name="Varghese N."/>
            <person name="Submissions S."/>
        </authorList>
    </citation>
    <scope>NUCLEOTIDE SEQUENCE [LARGE SCALE GENOMIC DNA]</scope>
    <source>
        <strain evidence="3">DSM 15310</strain>
    </source>
</reference>
<dbReference type="STRING" id="82805.SAMN04487998_1140"/>
<protein>
    <submittedName>
        <fullName evidence="2">Uncharacterized protein</fullName>
    </submittedName>
</protein>
<dbReference type="Proteomes" id="UP000198697">
    <property type="component" value="Unassembled WGS sequence"/>
</dbReference>
<name>A0A1I0BNY2_9BACT</name>
<evidence type="ECO:0000313" key="2">
    <source>
        <dbReference type="EMBL" id="SET08581.1"/>
    </source>
</evidence>
<keyword evidence="1" id="KW-0812">Transmembrane</keyword>
<feature type="transmembrane region" description="Helical" evidence="1">
    <location>
        <begin position="76"/>
        <end position="94"/>
    </location>
</feature>
<dbReference type="OrthoDB" id="882425at2"/>
<feature type="transmembrane region" description="Helical" evidence="1">
    <location>
        <begin position="52"/>
        <end position="70"/>
    </location>
</feature>
<feature type="transmembrane region" description="Helical" evidence="1">
    <location>
        <begin position="114"/>
        <end position="131"/>
    </location>
</feature>
<feature type="transmembrane region" description="Helical" evidence="1">
    <location>
        <begin position="20"/>
        <end position="40"/>
    </location>
</feature>
<dbReference type="AlphaFoldDB" id="A0A1I0BNY2"/>
<dbReference type="RefSeq" id="WP_143069703.1">
    <property type="nucleotide sequence ID" value="NZ_FOHS01000001.1"/>
</dbReference>
<keyword evidence="1" id="KW-1133">Transmembrane helix</keyword>
<gene>
    <name evidence="2" type="ORF">SAMN04487998_1140</name>
</gene>
<organism evidence="2 3">
    <name type="scientific">Hymenobacter actinosclerus</name>
    <dbReference type="NCBI Taxonomy" id="82805"/>
    <lineage>
        <taxon>Bacteria</taxon>
        <taxon>Pseudomonadati</taxon>
        <taxon>Bacteroidota</taxon>
        <taxon>Cytophagia</taxon>
        <taxon>Cytophagales</taxon>
        <taxon>Hymenobacteraceae</taxon>
        <taxon>Hymenobacter</taxon>
    </lineage>
</organism>